<organism evidence="1 2">
    <name type="scientific">Pseudomonas jinjuensis</name>
    <dbReference type="NCBI Taxonomy" id="198616"/>
    <lineage>
        <taxon>Bacteria</taxon>
        <taxon>Pseudomonadati</taxon>
        <taxon>Pseudomonadota</taxon>
        <taxon>Gammaproteobacteria</taxon>
        <taxon>Pseudomonadales</taxon>
        <taxon>Pseudomonadaceae</taxon>
        <taxon>Pseudomonas</taxon>
    </lineage>
</organism>
<name>A0A1H0EF06_9PSED</name>
<dbReference type="OrthoDB" id="8736397at2"/>
<protein>
    <recommendedName>
        <fullName evidence="3">Integrase catalytic domain-containing protein</fullName>
    </recommendedName>
</protein>
<dbReference type="STRING" id="198616.SAMN05216193_105151"/>
<dbReference type="EMBL" id="FNIJ01000005">
    <property type="protein sequence ID" value="SDN81034.1"/>
    <property type="molecule type" value="Genomic_DNA"/>
</dbReference>
<accession>A0A1H0EF06</accession>
<evidence type="ECO:0008006" key="3">
    <source>
        <dbReference type="Google" id="ProtNLM"/>
    </source>
</evidence>
<keyword evidence="2" id="KW-1185">Reference proteome</keyword>
<dbReference type="Gene3D" id="3.30.420.10">
    <property type="entry name" value="Ribonuclease H-like superfamily/Ribonuclease H"/>
    <property type="match status" value="1"/>
</dbReference>
<dbReference type="AlphaFoldDB" id="A0A1H0EF06"/>
<dbReference type="InterPro" id="IPR036397">
    <property type="entry name" value="RNaseH_sf"/>
</dbReference>
<evidence type="ECO:0000313" key="1">
    <source>
        <dbReference type="EMBL" id="SDN81034.1"/>
    </source>
</evidence>
<sequence>MKRTAIPQSIRLGEWPRVEPATVPKAQWADFASRRLAVSMYIDGASMKAIRLQTGLPSNEVNRLVQRFCTLDEEGHCFGERALISHTRVVPYERRKPIGVKRSEQQGGLTGALNLLLSEHPEIEVAVIDLLRTPGAVLNDARGGMSYLVSAFYRTLEKAGIVSPAWPFNTKHGGRTSIRKYLTALRSRFAVQYIHAHGEEDAVAHLATGTGHRRFIRPKRPFDCAQLDGHSIDAIFALRIEEIPGSYQWVAIDRIWLLSLIEPFSHAVLAYKLVLRSEVSAADVREVIAQACLGKWCPRALANEEYRYRPGAGLPSGIIEGCQGVGFGAFFADAHLSNIAKKITTGARRDFGFQVCIGPVGHFEARAEIERSFLEVARKVHGLVSSTGSHPHAGRAKDAEQKAVKYEIDFTLMEDAIDVMLANYNVTPSEGLGLLSPLGCLEQFFRQDALIPHYAADQLERLQADLATRKATVRGGCDSGRRPYIQLDRVRYTNGVLAGDFGFVGMELLIEVDNHDYRAVKAYLPNGECIGFLQAQGWWGEFKHTPSVRRKVNSLIRSGDLKIDEDKCPVQQLSDYFTQHGQAGVALSIGREAATQQAENPQPRKSRAARADYFIQADSEYGELPTPGRALNRVER</sequence>
<evidence type="ECO:0000313" key="2">
    <source>
        <dbReference type="Proteomes" id="UP000242957"/>
    </source>
</evidence>
<dbReference type="Proteomes" id="UP000242957">
    <property type="component" value="Unassembled WGS sequence"/>
</dbReference>
<proteinExistence type="predicted"/>
<dbReference type="RefSeq" id="WP_084310587.1">
    <property type="nucleotide sequence ID" value="NZ_FNIJ01000005.1"/>
</dbReference>
<dbReference type="GO" id="GO:0003676">
    <property type="term" value="F:nucleic acid binding"/>
    <property type="evidence" value="ECO:0007669"/>
    <property type="project" value="InterPro"/>
</dbReference>
<gene>
    <name evidence="1" type="ORF">SAMN05216193_105151</name>
</gene>
<reference evidence="2" key="1">
    <citation type="submission" date="2016-10" db="EMBL/GenBank/DDBJ databases">
        <authorList>
            <person name="Varghese N."/>
            <person name="Submissions S."/>
        </authorList>
    </citation>
    <scope>NUCLEOTIDE SEQUENCE [LARGE SCALE GENOMIC DNA]</scope>
    <source>
        <strain evidence="2">JCM 21621</strain>
    </source>
</reference>